<name>A0AAQ3Q7Q8_9LILI</name>
<dbReference type="Gene3D" id="1.25.40.10">
    <property type="entry name" value="Tetratricopeptide repeat domain"/>
    <property type="match status" value="4"/>
</dbReference>
<feature type="region of interest" description="Disordered" evidence="2">
    <location>
        <begin position="1"/>
        <end position="80"/>
    </location>
</feature>
<organism evidence="3 4">
    <name type="scientific">Canna indica</name>
    <name type="common">Indian-shot</name>
    <dbReference type="NCBI Taxonomy" id="4628"/>
    <lineage>
        <taxon>Eukaryota</taxon>
        <taxon>Viridiplantae</taxon>
        <taxon>Streptophyta</taxon>
        <taxon>Embryophyta</taxon>
        <taxon>Tracheophyta</taxon>
        <taxon>Spermatophyta</taxon>
        <taxon>Magnoliopsida</taxon>
        <taxon>Liliopsida</taxon>
        <taxon>Zingiberales</taxon>
        <taxon>Cannaceae</taxon>
        <taxon>Canna</taxon>
    </lineage>
</organism>
<keyword evidence="1" id="KW-0802">TPR repeat</keyword>
<evidence type="ECO:0000256" key="2">
    <source>
        <dbReference type="SAM" id="MobiDB-lite"/>
    </source>
</evidence>
<dbReference type="Pfam" id="PF13424">
    <property type="entry name" value="TPR_12"/>
    <property type="match status" value="4"/>
</dbReference>
<proteinExistence type="predicted"/>
<gene>
    <name evidence="3" type="ORF">Cni_G10930</name>
</gene>
<dbReference type="PANTHER" id="PTHR46284">
    <property type="entry name" value="PROTEIN KINESIN LIGHT CHAIN-RELATED 3"/>
    <property type="match status" value="1"/>
</dbReference>
<feature type="repeat" description="TPR" evidence="1">
    <location>
        <begin position="316"/>
        <end position="349"/>
    </location>
</feature>
<dbReference type="FunFam" id="1.25.40.10:FF:001025">
    <property type="entry name" value="Protein KINESIN LIGHT CHAIN-RELATED 2"/>
    <property type="match status" value="1"/>
</dbReference>
<accession>A0AAQ3Q7Q8</accession>
<dbReference type="Pfam" id="PF13374">
    <property type="entry name" value="TPR_10"/>
    <property type="match status" value="1"/>
</dbReference>
<dbReference type="Proteomes" id="UP001327560">
    <property type="component" value="Chromosome 3"/>
</dbReference>
<feature type="repeat" description="TPR" evidence="1">
    <location>
        <begin position="401"/>
        <end position="434"/>
    </location>
</feature>
<dbReference type="InterPro" id="IPR019734">
    <property type="entry name" value="TPR_rpt"/>
</dbReference>
<dbReference type="SMART" id="SM00028">
    <property type="entry name" value="TPR"/>
    <property type="match status" value="9"/>
</dbReference>
<dbReference type="PROSITE" id="PS50005">
    <property type="entry name" value="TPR"/>
    <property type="match status" value="3"/>
</dbReference>
<evidence type="ECO:0000313" key="4">
    <source>
        <dbReference type="Proteomes" id="UP001327560"/>
    </source>
</evidence>
<dbReference type="EMBL" id="CP136892">
    <property type="protein sequence ID" value="WOL02211.1"/>
    <property type="molecule type" value="Genomic_DNA"/>
</dbReference>
<dbReference type="InterPro" id="IPR011990">
    <property type="entry name" value="TPR-like_helical_dom_sf"/>
</dbReference>
<sequence>MPGLVAPPEAPPLRIDVPDNGAAQMRLPADDQDPPRDARVPSPVPKKTPSPTLSSSRARSVERGSSSAGKRRLSLERPGSAAGVAALRDLPAAMDETALDNPDLGPFLLKLARGAIASGEGPSKALEYAIRASRSLERCGGEERRLELAMSLHVAAAIYSGLGRHEEAVASLERAVAATDSTRGPDHALAAFSGYMQLGDTHAVAGRMEQSIACYAKGLEIQMEALGEGDPRVAETCRYLAEAHVQAMQFDEAEKLCRKTLEIHREHSPPASLEEAADRRLMALICEAKGDHESALEHLVLASMALIANGQDVDVAAVDVGIGDTYLALARFDEAVFSYQKALTVFKSTKGDNHPTVAAVLVRLADLYYKTGKLRESKSYCENALRIYAKPVPGSLNEDIAGGMMEIAAIYEAMGEPEEALKLLQKALKLLEDAPGQWSTVAGIEAQMGVMYYMIGRYSDARSSFESAVAKLRASGERKSAFFGVLLNQMGLACVQLFKIDEAAALFEEARAVLEQECGTSHPDTLGVYSNLAATYDAMGRVEEAIDILENVLKLREEKLGTANPDVDDEKKRLTELLKEAGRTRNRKAKSLENLLVTNSQRIKKEVTRRWSGLGFKS</sequence>
<evidence type="ECO:0000256" key="1">
    <source>
        <dbReference type="PROSITE-ProRule" id="PRU00339"/>
    </source>
</evidence>
<evidence type="ECO:0000313" key="3">
    <source>
        <dbReference type="EMBL" id="WOL02211.1"/>
    </source>
</evidence>
<protein>
    <recommendedName>
        <fullName evidence="5">Kinesin light chain</fullName>
    </recommendedName>
</protein>
<dbReference type="AlphaFoldDB" id="A0AAQ3Q7Q8"/>
<dbReference type="SUPFAM" id="SSF48452">
    <property type="entry name" value="TPR-like"/>
    <property type="match status" value="2"/>
</dbReference>
<feature type="repeat" description="TPR" evidence="1">
    <location>
        <begin position="526"/>
        <end position="559"/>
    </location>
</feature>
<reference evidence="3 4" key="1">
    <citation type="submission" date="2023-10" db="EMBL/GenBank/DDBJ databases">
        <title>Chromosome-scale genome assembly provides insights into flower coloration mechanisms of Canna indica.</title>
        <authorList>
            <person name="Li C."/>
        </authorList>
    </citation>
    <scope>NUCLEOTIDE SEQUENCE [LARGE SCALE GENOMIC DNA]</scope>
    <source>
        <tissue evidence="3">Flower</tissue>
    </source>
</reference>
<dbReference type="PANTHER" id="PTHR46284:SF9">
    <property type="entry name" value="OS02G0109800 PROTEIN"/>
    <property type="match status" value="1"/>
</dbReference>
<keyword evidence="4" id="KW-1185">Reference proteome</keyword>
<evidence type="ECO:0008006" key="5">
    <source>
        <dbReference type="Google" id="ProtNLM"/>
    </source>
</evidence>